<evidence type="ECO:0000313" key="3">
    <source>
        <dbReference type="Proteomes" id="UP000501452"/>
    </source>
</evidence>
<keyword evidence="1" id="KW-1133">Transmembrane helix</keyword>
<keyword evidence="1" id="KW-0472">Membrane</keyword>
<dbReference type="RefSeq" id="WP_166178983.1">
    <property type="nucleotide sequence ID" value="NZ_CP045119.1"/>
</dbReference>
<evidence type="ECO:0000256" key="1">
    <source>
        <dbReference type="SAM" id="Phobius"/>
    </source>
</evidence>
<name>A0A6G8QDV2_9ACTN</name>
<protein>
    <submittedName>
        <fullName evidence="2">Uncharacterized protein</fullName>
    </submittedName>
</protein>
<keyword evidence="3" id="KW-1185">Reference proteome</keyword>
<accession>A0A6G8QDV2</accession>
<gene>
    <name evidence="2" type="ORF">GBA63_19665</name>
</gene>
<feature type="transmembrane region" description="Helical" evidence="1">
    <location>
        <begin position="15"/>
        <end position="41"/>
    </location>
</feature>
<reference evidence="2 3" key="1">
    <citation type="submission" date="2019-10" db="EMBL/GenBank/DDBJ databases">
        <title>Rubrobacter sp nov SCSIO 52090 isolated from a deep-sea sediment in the South China Sea.</title>
        <authorList>
            <person name="Chen R.W."/>
        </authorList>
    </citation>
    <scope>NUCLEOTIDE SEQUENCE [LARGE SCALE GENOMIC DNA]</scope>
    <source>
        <strain evidence="2 3">SCSIO 52909</strain>
    </source>
</reference>
<keyword evidence="1" id="KW-0812">Transmembrane</keyword>
<dbReference type="KEGG" id="rub:GBA63_19665"/>
<organism evidence="2 3">
    <name type="scientific">Rubrobacter tropicus</name>
    <dbReference type="NCBI Taxonomy" id="2653851"/>
    <lineage>
        <taxon>Bacteria</taxon>
        <taxon>Bacillati</taxon>
        <taxon>Actinomycetota</taxon>
        <taxon>Rubrobacteria</taxon>
        <taxon>Rubrobacterales</taxon>
        <taxon>Rubrobacteraceae</taxon>
        <taxon>Rubrobacter</taxon>
    </lineage>
</organism>
<dbReference type="AlphaFoldDB" id="A0A6G8QDV2"/>
<dbReference type="EMBL" id="CP045119">
    <property type="protein sequence ID" value="QIN84618.1"/>
    <property type="molecule type" value="Genomic_DNA"/>
</dbReference>
<dbReference type="Proteomes" id="UP000501452">
    <property type="component" value="Chromosome"/>
</dbReference>
<proteinExistence type="predicted"/>
<feature type="transmembrane region" description="Helical" evidence="1">
    <location>
        <begin position="53"/>
        <end position="76"/>
    </location>
</feature>
<evidence type="ECO:0000313" key="2">
    <source>
        <dbReference type="EMBL" id="QIN84618.1"/>
    </source>
</evidence>
<sequence>MQTLAFLAQQGGYGFWSPIVSTLRAVGLAASGVGLMVAILIKGVAATNGDRHALAAKVAEGVFAGLFLCLLGWFLYDRMVEWTPL</sequence>